<name>A0ABR2U5I7_9ROSI</name>
<gene>
    <name evidence="1" type="ORF">V6N11_058611</name>
</gene>
<protein>
    <submittedName>
        <fullName evidence="1">Uncharacterized protein</fullName>
    </submittedName>
</protein>
<keyword evidence="2" id="KW-1185">Reference proteome</keyword>
<accession>A0ABR2U5I7</accession>
<proteinExistence type="predicted"/>
<dbReference type="EMBL" id="JBBPBN010000002">
    <property type="protein sequence ID" value="KAK9044719.1"/>
    <property type="molecule type" value="Genomic_DNA"/>
</dbReference>
<reference evidence="1 2" key="1">
    <citation type="journal article" date="2024" name="G3 (Bethesda)">
        <title>Genome assembly of Hibiscus sabdariffa L. provides insights into metabolisms of medicinal natural products.</title>
        <authorList>
            <person name="Kim T."/>
        </authorList>
    </citation>
    <scope>NUCLEOTIDE SEQUENCE [LARGE SCALE GENOMIC DNA]</scope>
    <source>
        <strain evidence="1">TK-2024</strain>
        <tissue evidence="1">Old leaves</tissue>
    </source>
</reference>
<evidence type="ECO:0000313" key="1">
    <source>
        <dbReference type="EMBL" id="KAK9044719.1"/>
    </source>
</evidence>
<organism evidence="1 2">
    <name type="scientific">Hibiscus sabdariffa</name>
    <name type="common">roselle</name>
    <dbReference type="NCBI Taxonomy" id="183260"/>
    <lineage>
        <taxon>Eukaryota</taxon>
        <taxon>Viridiplantae</taxon>
        <taxon>Streptophyta</taxon>
        <taxon>Embryophyta</taxon>
        <taxon>Tracheophyta</taxon>
        <taxon>Spermatophyta</taxon>
        <taxon>Magnoliopsida</taxon>
        <taxon>eudicotyledons</taxon>
        <taxon>Gunneridae</taxon>
        <taxon>Pentapetalae</taxon>
        <taxon>rosids</taxon>
        <taxon>malvids</taxon>
        <taxon>Malvales</taxon>
        <taxon>Malvaceae</taxon>
        <taxon>Malvoideae</taxon>
        <taxon>Hibiscus</taxon>
    </lineage>
</organism>
<dbReference type="Proteomes" id="UP001396334">
    <property type="component" value="Unassembled WGS sequence"/>
</dbReference>
<evidence type="ECO:0000313" key="2">
    <source>
        <dbReference type="Proteomes" id="UP001396334"/>
    </source>
</evidence>
<comment type="caution">
    <text evidence="1">The sequence shown here is derived from an EMBL/GenBank/DDBJ whole genome shotgun (WGS) entry which is preliminary data.</text>
</comment>
<sequence length="70" mass="7815">MPSSQLASSSVSCRHVAVVIKVALTAKASSESNFGLLNNDSTNINLSSHDDRMQQLRSFLRHDFIVCRWH</sequence>